<dbReference type="EMBL" id="CM055743">
    <property type="protein sequence ID" value="KAJ7999730.1"/>
    <property type="molecule type" value="Genomic_DNA"/>
</dbReference>
<reference evidence="1" key="1">
    <citation type="submission" date="2021-05" db="EMBL/GenBank/DDBJ databases">
        <authorList>
            <person name="Pan Q."/>
            <person name="Jouanno E."/>
            <person name="Zahm M."/>
            <person name="Klopp C."/>
            <person name="Cabau C."/>
            <person name="Louis A."/>
            <person name="Berthelot C."/>
            <person name="Parey E."/>
            <person name="Roest Crollius H."/>
            <person name="Montfort J."/>
            <person name="Robinson-Rechavi M."/>
            <person name="Bouchez O."/>
            <person name="Lampietro C."/>
            <person name="Lopez Roques C."/>
            <person name="Donnadieu C."/>
            <person name="Postlethwait J."/>
            <person name="Bobe J."/>
            <person name="Dillon D."/>
            <person name="Chandos A."/>
            <person name="von Hippel F."/>
            <person name="Guiguen Y."/>
        </authorList>
    </citation>
    <scope>NUCLEOTIDE SEQUENCE</scope>
    <source>
        <strain evidence="1">YG-Jan2019</strain>
    </source>
</reference>
<organism evidence="1 2">
    <name type="scientific">Dallia pectoralis</name>
    <name type="common">Alaska blackfish</name>
    <dbReference type="NCBI Taxonomy" id="75939"/>
    <lineage>
        <taxon>Eukaryota</taxon>
        <taxon>Metazoa</taxon>
        <taxon>Chordata</taxon>
        <taxon>Craniata</taxon>
        <taxon>Vertebrata</taxon>
        <taxon>Euteleostomi</taxon>
        <taxon>Actinopterygii</taxon>
        <taxon>Neopterygii</taxon>
        <taxon>Teleostei</taxon>
        <taxon>Protacanthopterygii</taxon>
        <taxon>Esociformes</taxon>
        <taxon>Umbridae</taxon>
        <taxon>Dallia</taxon>
    </lineage>
</organism>
<protein>
    <submittedName>
        <fullName evidence="1">Uncharacterized protein</fullName>
    </submittedName>
</protein>
<name>A0ACC2G868_DALPE</name>
<comment type="caution">
    <text evidence="1">The sequence shown here is derived from an EMBL/GenBank/DDBJ whole genome shotgun (WGS) entry which is preliminary data.</text>
</comment>
<evidence type="ECO:0000313" key="1">
    <source>
        <dbReference type="EMBL" id="KAJ7999730.1"/>
    </source>
</evidence>
<dbReference type="Proteomes" id="UP001157502">
    <property type="component" value="Chromosome 16"/>
</dbReference>
<proteinExistence type="predicted"/>
<sequence length="65" mass="7179">MKNLLSFTSQSTGPWSKAQKAVFGLCCSLMEVCKRERERERESVGCPMTAQVGVNGGWKTLLSEP</sequence>
<evidence type="ECO:0000313" key="2">
    <source>
        <dbReference type="Proteomes" id="UP001157502"/>
    </source>
</evidence>
<keyword evidence="2" id="KW-1185">Reference proteome</keyword>
<accession>A0ACC2G868</accession>
<gene>
    <name evidence="1" type="ORF">DPEC_G00197440</name>
</gene>